<feature type="transmembrane region" description="Helical" evidence="10">
    <location>
        <begin position="340"/>
        <end position="361"/>
    </location>
</feature>
<evidence type="ECO:0000256" key="6">
    <source>
        <dbReference type="ARBA" id="ARBA00022692"/>
    </source>
</evidence>
<evidence type="ECO:0000259" key="11">
    <source>
        <dbReference type="PROSITE" id="PS51098"/>
    </source>
</evidence>
<keyword evidence="3" id="KW-1003">Cell membrane</keyword>
<feature type="domain" description="PTS EIIB type-1" evidence="11">
    <location>
        <begin position="387"/>
        <end position="467"/>
    </location>
</feature>
<dbReference type="InterPro" id="IPR001996">
    <property type="entry name" value="PTS_IIB_1"/>
</dbReference>
<keyword evidence="13" id="KW-0808">Transferase</keyword>
<protein>
    <submittedName>
        <fullName evidence="13">N-acetylglucosamine-specific PTS transporter subunit IIBC</fullName>
        <ecNumber evidence="13">2.7.1.193</ecNumber>
    </submittedName>
</protein>
<evidence type="ECO:0000256" key="8">
    <source>
        <dbReference type="ARBA" id="ARBA00023136"/>
    </source>
</evidence>
<dbReference type="Pfam" id="PF00367">
    <property type="entry name" value="PTS_EIIB"/>
    <property type="match status" value="1"/>
</dbReference>
<evidence type="ECO:0000256" key="3">
    <source>
        <dbReference type="ARBA" id="ARBA00022475"/>
    </source>
</evidence>
<keyword evidence="8 10" id="KW-0472">Membrane</keyword>
<dbReference type="EC" id="2.7.1.193" evidence="13"/>
<feature type="transmembrane region" description="Helical" evidence="10">
    <location>
        <begin position="287"/>
        <end position="311"/>
    </location>
</feature>
<proteinExistence type="predicted"/>
<dbReference type="EMBL" id="JAHLQL010000005">
    <property type="protein sequence ID" value="MBU5592785.1"/>
    <property type="molecule type" value="Genomic_DNA"/>
</dbReference>
<evidence type="ECO:0000256" key="2">
    <source>
        <dbReference type="ARBA" id="ARBA00022448"/>
    </source>
</evidence>
<dbReference type="InterPro" id="IPR050429">
    <property type="entry name" value="PTS_Glucose_EIICBA"/>
</dbReference>
<dbReference type="InterPro" id="IPR010974">
    <property type="entry name" value="PTS_IIBC_nag"/>
</dbReference>
<feature type="transmembrane region" description="Helical" evidence="10">
    <location>
        <begin position="99"/>
        <end position="117"/>
    </location>
</feature>
<organism evidence="13 14">
    <name type="scientific">Clostridium simiarum</name>
    <dbReference type="NCBI Taxonomy" id="2841506"/>
    <lineage>
        <taxon>Bacteria</taxon>
        <taxon>Bacillati</taxon>
        <taxon>Bacillota</taxon>
        <taxon>Clostridia</taxon>
        <taxon>Eubacteriales</taxon>
        <taxon>Clostridiaceae</taxon>
        <taxon>Clostridium</taxon>
    </lineage>
</organism>
<dbReference type="RefSeq" id="WP_216457513.1">
    <property type="nucleotide sequence ID" value="NZ_JAHLQL010000005.1"/>
</dbReference>
<evidence type="ECO:0000256" key="7">
    <source>
        <dbReference type="ARBA" id="ARBA00022989"/>
    </source>
</evidence>
<dbReference type="PANTHER" id="PTHR30009">
    <property type="entry name" value="CYTOCHROME C-TYPE SYNTHESIS PROTEIN AND PTS TRANSMEMBRANE COMPONENT"/>
    <property type="match status" value="1"/>
</dbReference>
<name>A0ABS6F2S2_9CLOT</name>
<keyword evidence="14" id="KW-1185">Reference proteome</keyword>
<dbReference type="InterPro" id="IPR003352">
    <property type="entry name" value="PTS_EIIC"/>
</dbReference>
<feature type="transmembrane region" description="Helical" evidence="10">
    <location>
        <begin position="264"/>
        <end position="281"/>
    </location>
</feature>
<evidence type="ECO:0000256" key="4">
    <source>
        <dbReference type="ARBA" id="ARBA00022597"/>
    </source>
</evidence>
<feature type="domain" description="PTS EIIC type-1" evidence="12">
    <location>
        <begin position="6"/>
        <end position="373"/>
    </location>
</feature>
<evidence type="ECO:0000256" key="1">
    <source>
        <dbReference type="ARBA" id="ARBA00004651"/>
    </source>
</evidence>
<evidence type="ECO:0000313" key="13">
    <source>
        <dbReference type="EMBL" id="MBU5592785.1"/>
    </source>
</evidence>
<keyword evidence="6 10" id="KW-0812">Transmembrane</keyword>
<accession>A0ABS6F2S2</accession>
<gene>
    <name evidence="13" type="primary">nagE</name>
    <name evidence="13" type="ORF">KQI89_13615</name>
</gene>
<reference evidence="13 14" key="1">
    <citation type="submission" date="2021-06" db="EMBL/GenBank/DDBJ databases">
        <authorList>
            <person name="Sun Q."/>
            <person name="Li D."/>
        </authorList>
    </citation>
    <scope>NUCLEOTIDE SEQUENCE [LARGE SCALE GENOMIC DNA]</scope>
    <source>
        <strain evidence="13 14">MSJ-4</strain>
    </source>
</reference>
<keyword evidence="2" id="KW-0813">Transport</keyword>
<feature type="transmembrane region" description="Helical" evidence="10">
    <location>
        <begin position="15"/>
        <end position="33"/>
    </location>
</feature>
<feature type="transmembrane region" description="Helical" evidence="10">
    <location>
        <begin position="45"/>
        <end position="69"/>
    </location>
</feature>
<feature type="transmembrane region" description="Helical" evidence="10">
    <location>
        <begin position="137"/>
        <end position="157"/>
    </location>
</feature>
<keyword evidence="5" id="KW-0598">Phosphotransferase system</keyword>
<feature type="transmembrane region" description="Helical" evidence="10">
    <location>
        <begin position="76"/>
        <end position="93"/>
    </location>
</feature>
<keyword evidence="7 10" id="KW-1133">Transmembrane helix</keyword>
<dbReference type="NCBIfam" id="TIGR01998">
    <property type="entry name" value="PTS-II-BC-nag"/>
    <property type="match status" value="1"/>
</dbReference>
<evidence type="ECO:0000256" key="9">
    <source>
        <dbReference type="PROSITE-ProRule" id="PRU00421"/>
    </source>
</evidence>
<dbReference type="Proteomes" id="UP000736583">
    <property type="component" value="Unassembled WGS sequence"/>
</dbReference>
<dbReference type="PROSITE" id="PS51103">
    <property type="entry name" value="PTS_EIIC_TYPE_1"/>
    <property type="match status" value="1"/>
</dbReference>
<evidence type="ECO:0000313" key="14">
    <source>
        <dbReference type="Proteomes" id="UP000736583"/>
    </source>
</evidence>
<dbReference type="InterPro" id="IPR018113">
    <property type="entry name" value="PTrfase_EIIB_Cys"/>
</dbReference>
<dbReference type="CDD" id="cd00212">
    <property type="entry name" value="PTS_IIB_glc"/>
    <property type="match status" value="1"/>
</dbReference>
<comment type="subcellular location">
    <subcellularLocation>
        <location evidence="1">Cell membrane</location>
        <topology evidence="1">Multi-pass membrane protein</topology>
    </subcellularLocation>
</comment>
<dbReference type="PROSITE" id="PS01035">
    <property type="entry name" value="PTS_EIIB_TYPE_1_CYS"/>
    <property type="match status" value="1"/>
</dbReference>
<keyword evidence="4" id="KW-0762">Sugar transport</keyword>
<dbReference type="PROSITE" id="PS51098">
    <property type="entry name" value="PTS_EIIB_TYPE_1"/>
    <property type="match status" value="1"/>
</dbReference>
<dbReference type="GO" id="GO:0103111">
    <property type="term" value="F:protein-N(pi)-phosphohistidine--N-acetyl-D-glucosamine phosphotransferase activity"/>
    <property type="evidence" value="ECO:0007669"/>
    <property type="project" value="UniProtKB-EC"/>
</dbReference>
<dbReference type="PANTHER" id="PTHR30009:SF4">
    <property type="entry name" value="PTS SYSTEM N-ACETYLGLUCOSAMINE-SPECIFIC EIICBA COMPONENT"/>
    <property type="match status" value="1"/>
</dbReference>
<sequence>MAKGKNKVLGFLQKLGKSLMIPIAVLPAAALLFRFGDADLLNIPWVMKAGSAVFDNLPIIFALGIAIGFAKENNGISAISAIIGYFIINRVAISFNSTINMGVFGGIIAGITAGLLYNKFKDTKLPKGLSFISGKRFVPLMSSFVFIIIGIILGFIWPPIQQVLDNFSNFMAKAGPAGAFGFGFFNRLLIPFGLHHIVNTVFWQQLGSFTTEVGKVVMGDYNRFLAGDPTAGAYLTGFFPVMMFGLPAACLAMITTAKKEKKKIIAGMLISLAITSFLTGITEPIEFGFMFLSPVLYGLHAILTGAALAVTNALGMRNGFAFSAGATDFFLNWGKATKPVGIILVGLVFAVIYYFVFVFFIKKFNLKTPGREDDIEEDLALNNLDLDEKALNILEAVGGHDNLDSLDACITRIRLTLKDPSKLDEKKLKAMGISGIMKMGENNVQIIVGTMADPIVTKMKNVVSIDS</sequence>
<dbReference type="InterPro" id="IPR013013">
    <property type="entry name" value="PTS_EIIC_1"/>
</dbReference>
<evidence type="ECO:0000259" key="12">
    <source>
        <dbReference type="PROSITE" id="PS51103"/>
    </source>
</evidence>
<dbReference type="Pfam" id="PF02378">
    <property type="entry name" value="PTS_EIIC"/>
    <property type="match status" value="1"/>
</dbReference>
<dbReference type="NCBIfam" id="TIGR00826">
    <property type="entry name" value="EIIB_glc"/>
    <property type="match status" value="1"/>
</dbReference>
<feature type="transmembrane region" description="Helical" evidence="10">
    <location>
        <begin position="231"/>
        <end position="252"/>
    </location>
</feature>
<evidence type="ECO:0000256" key="5">
    <source>
        <dbReference type="ARBA" id="ARBA00022683"/>
    </source>
</evidence>
<evidence type="ECO:0000256" key="10">
    <source>
        <dbReference type="SAM" id="Phobius"/>
    </source>
</evidence>
<feature type="active site" description="Phosphocysteine intermediate; for EIIB activity" evidence="9">
    <location>
        <position position="409"/>
    </location>
</feature>
<comment type="caution">
    <text evidence="13">The sequence shown here is derived from an EMBL/GenBank/DDBJ whole genome shotgun (WGS) entry which is preliminary data.</text>
</comment>